<dbReference type="Gene3D" id="3.40.630.30">
    <property type="match status" value="1"/>
</dbReference>
<organism evidence="2 3">
    <name type="scientific">Phlyctema vagabunda</name>
    <dbReference type="NCBI Taxonomy" id="108571"/>
    <lineage>
        <taxon>Eukaryota</taxon>
        <taxon>Fungi</taxon>
        <taxon>Dikarya</taxon>
        <taxon>Ascomycota</taxon>
        <taxon>Pezizomycotina</taxon>
        <taxon>Leotiomycetes</taxon>
        <taxon>Helotiales</taxon>
        <taxon>Dermateaceae</taxon>
        <taxon>Phlyctema</taxon>
    </lineage>
</organism>
<feature type="domain" description="N-acetyltransferase" evidence="1">
    <location>
        <begin position="3"/>
        <end position="202"/>
    </location>
</feature>
<evidence type="ECO:0000313" key="3">
    <source>
        <dbReference type="Proteomes" id="UP001629113"/>
    </source>
</evidence>
<dbReference type="InterPro" id="IPR000182">
    <property type="entry name" value="GNAT_dom"/>
</dbReference>
<dbReference type="SUPFAM" id="SSF55729">
    <property type="entry name" value="Acyl-CoA N-acyltransferases (Nat)"/>
    <property type="match status" value="1"/>
</dbReference>
<dbReference type="InterPro" id="IPR016181">
    <property type="entry name" value="Acyl_CoA_acyltransferase"/>
</dbReference>
<accession>A0ABR4P4Z6</accession>
<dbReference type="PANTHER" id="PTHR42791">
    <property type="entry name" value="GNAT FAMILY ACETYLTRANSFERASE"/>
    <property type="match status" value="1"/>
</dbReference>
<name>A0ABR4P4Z6_9HELO</name>
<dbReference type="Proteomes" id="UP001629113">
    <property type="component" value="Unassembled WGS sequence"/>
</dbReference>
<dbReference type="PANTHER" id="PTHR42791:SF17">
    <property type="entry name" value="ACETYLTRANSFERASE, GNAT FAMILY FAMILY (AFU_ORTHOLOGUE AFUA_8G05690)"/>
    <property type="match status" value="1"/>
</dbReference>
<dbReference type="Pfam" id="PF00583">
    <property type="entry name" value="Acetyltransf_1"/>
    <property type="match status" value="1"/>
</dbReference>
<reference evidence="2 3" key="1">
    <citation type="submission" date="2024-06" db="EMBL/GenBank/DDBJ databases">
        <title>Complete genome of Phlyctema vagabunda strain 19-DSS-EL-015.</title>
        <authorList>
            <person name="Fiorenzani C."/>
        </authorList>
    </citation>
    <scope>NUCLEOTIDE SEQUENCE [LARGE SCALE GENOMIC DNA]</scope>
    <source>
        <strain evidence="2 3">19-DSS-EL-015</strain>
    </source>
</reference>
<proteinExistence type="predicted"/>
<comment type="caution">
    <text evidence="2">The sequence shown here is derived from an EMBL/GenBank/DDBJ whole genome shotgun (WGS) entry which is preliminary data.</text>
</comment>
<protein>
    <submittedName>
        <fullName evidence="2">Puromycin N-acetyltransferase 1</fullName>
    </submittedName>
</protein>
<gene>
    <name evidence="2" type="ORF">PVAG01_10099</name>
</gene>
<dbReference type="InterPro" id="IPR052523">
    <property type="entry name" value="Trichothecene_AcTrans"/>
</dbReference>
<dbReference type="EMBL" id="JBFCZG010000009">
    <property type="protein sequence ID" value="KAL3418383.1"/>
    <property type="molecule type" value="Genomic_DNA"/>
</dbReference>
<evidence type="ECO:0000313" key="2">
    <source>
        <dbReference type="EMBL" id="KAL3418383.1"/>
    </source>
</evidence>
<evidence type="ECO:0000259" key="1">
    <source>
        <dbReference type="PROSITE" id="PS51186"/>
    </source>
</evidence>
<dbReference type="PROSITE" id="PS51186">
    <property type="entry name" value="GNAT"/>
    <property type="match status" value="1"/>
</dbReference>
<sequence>MPLVVLPATIPDIRAIYDVYFAAFKGHLILDVLFPSGVTPEFREAHTAHTLEWWKQTTLQHTFKCVDTETSEIVGMATWEVFWKERSKEEWKAPCGVEWLEGKERERAEEILRPLWLAKERLWEGRPFVYCQILAVHPNHQRRGVGKLLMQWGLQTADQLHVPIYLESSHSGLRMYESLGFRTLTCETVVHKPAVTHEKEDITVPLMARLPGSHKDRLTYEEWRELGFPPDYARPSARAGKTWGWF</sequence>
<dbReference type="CDD" id="cd04301">
    <property type="entry name" value="NAT_SF"/>
    <property type="match status" value="1"/>
</dbReference>
<keyword evidence="3" id="KW-1185">Reference proteome</keyword>